<feature type="domain" description="HTH arsR-type" evidence="4">
    <location>
        <begin position="16"/>
        <end position="109"/>
    </location>
</feature>
<dbReference type="SUPFAM" id="SSF46785">
    <property type="entry name" value="Winged helix' DNA-binding domain"/>
    <property type="match status" value="1"/>
</dbReference>
<dbReference type="PANTHER" id="PTHR33154">
    <property type="entry name" value="TRANSCRIPTIONAL REGULATOR, ARSR FAMILY"/>
    <property type="match status" value="1"/>
</dbReference>
<dbReference type="Proteomes" id="UP000059113">
    <property type="component" value="Plasmid"/>
</dbReference>
<evidence type="ECO:0000256" key="1">
    <source>
        <dbReference type="ARBA" id="ARBA00023015"/>
    </source>
</evidence>
<protein>
    <submittedName>
        <fullName evidence="5">Transcriptional regulator, ArsR family</fullName>
    </submittedName>
</protein>
<dbReference type="Gene3D" id="1.10.10.10">
    <property type="entry name" value="Winged helix-like DNA-binding domain superfamily/Winged helix DNA-binding domain"/>
    <property type="match status" value="1"/>
</dbReference>
<keyword evidence="1" id="KW-0805">Transcription regulation</keyword>
<dbReference type="PRINTS" id="PR00778">
    <property type="entry name" value="HTHARSR"/>
</dbReference>
<proteinExistence type="predicted"/>
<evidence type="ECO:0000313" key="5">
    <source>
        <dbReference type="EMBL" id="ANC50683.1"/>
    </source>
</evidence>
<dbReference type="GO" id="GO:0003700">
    <property type="term" value="F:DNA-binding transcription factor activity"/>
    <property type="evidence" value="ECO:0007669"/>
    <property type="project" value="InterPro"/>
</dbReference>
<organism evidence="5 6">
    <name type="scientific">Aurantiacibacter atlanticus</name>
    <dbReference type="NCBI Taxonomy" id="1648404"/>
    <lineage>
        <taxon>Bacteria</taxon>
        <taxon>Pseudomonadati</taxon>
        <taxon>Pseudomonadota</taxon>
        <taxon>Alphaproteobacteria</taxon>
        <taxon>Sphingomonadales</taxon>
        <taxon>Erythrobacteraceae</taxon>
        <taxon>Aurantiacibacter</taxon>
    </lineage>
</organism>
<keyword evidence="5" id="KW-0614">Plasmid</keyword>
<keyword evidence="2" id="KW-0238">DNA-binding</keyword>
<dbReference type="PROSITE" id="PS50987">
    <property type="entry name" value="HTH_ARSR_2"/>
    <property type="match status" value="1"/>
</dbReference>
<dbReference type="Pfam" id="PF01022">
    <property type="entry name" value="HTH_5"/>
    <property type="match status" value="1"/>
</dbReference>
<dbReference type="KEGG" id="ery:CP97_14992"/>
<dbReference type="AlphaFoldDB" id="A0A160HUL7"/>
<evidence type="ECO:0000259" key="4">
    <source>
        <dbReference type="PROSITE" id="PS50987"/>
    </source>
</evidence>
<dbReference type="GO" id="GO:0003677">
    <property type="term" value="F:DNA binding"/>
    <property type="evidence" value="ECO:0007669"/>
    <property type="project" value="UniProtKB-KW"/>
</dbReference>
<gene>
    <name evidence="5" type="ORF">CP97_14992</name>
</gene>
<keyword evidence="3" id="KW-0804">Transcription</keyword>
<dbReference type="InterPro" id="IPR001845">
    <property type="entry name" value="HTH_ArsR_DNA-bd_dom"/>
</dbReference>
<dbReference type="EMBL" id="CP015441">
    <property type="protein sequence ID" value="ANC50683.1"/>
    <property type="molecule type" value="Genomic_DNA"/>
</dbReference>
<evidence type="ECO:0000313" key="6">
    <source>
        <dbReference type="Proteomes" id="UP000059113"/>
    </source>
</evidence>
<dbReference type="NCBIfam" id="NF033788">
    <property type="entry name" value="HTH_metalloreg"/>
    <property type="match status" value="1"/>
</dbReference>
<reference evidence="5 6" key="1">
    <citation type="submission" date="2016-04" db="EMBL/GenBank/DDBJ databases">
        <title>The complete genome sequence of Erythrobacter atlanticus s21-N3.</title>
        <authorList>
            <person name="Wang W."/>
            <person name="Wang L."/>
            <person name="Zhuang L."/>
            <person name="Shao Z."/>
        </authorList>
    </citation>
    <scope>NUCLEOTIDE SEQUENCE [LARGE SCALE GENOMIC DNA]</scope>
    <source>
        <strain evidence="6">s21-N3</strain>
        <plasmid evidence="6">Plasmid</plasmid>
    </source>
</reference>
<keyword evidence="6" id="KW-1185">Reference proteome</keyword>
<accession>A0A160HUL7</accession>
<geneLocation type="plasmid" evidence="6"/>
<dbReference type="SMART" id="SM00418">
    <property type="entry name" value="HTH_ARSR"/>
    <property type="match status" value="1"/>
</dbReference>
<name>A0A160HUL7_9SPHN</name>
<dbReference type="InterPro" id="IPR051081">
    <property type="entry name" value="HTH_MetalResp_TranReg"/>
</dbReference>
<sequence>MEKIMGQDGPSETDFMRQAGEASRLLKAMANESRLLVLCFLAEEGELSVGDLAQRVGLSQSALSQHLAKLREGDLVATRKEAQSVFYRVCDPNAQRVLELLHDMFCPELGQSPSRATTSERQYE</sequence>
<dbReference type="PANTHER" id="PTHR33154:SF28">
    <property type="entry name" value="HTH-TYPE TRANSCRIPTIONAL REGULATOR YGAV-RELATED"/>
    <property type="match status" value="1"/>
</dbReference>
<dbReference type="CDD" id="cd00090">
    <property type="entry name" value="HTH_ARSR"/>
    <property type="match status" value="1"/>
</dbReference>
<dbReference type="InterPro" id="IPR036390">
    <property type="entry name" value="WH_DNA-bd_sf"/>
</dbReference>
<dbReference type="InterPro" id="IPR036388">
    <property type="entry name" value="WH-like_DNA-bd_sf"/>
</dbReference>
<evidence type="ECO:0000256" key="3">
    <source>
        <dbReference type="ARBA" id="ARBA00023163"/>
    </source>
</evidence>
<evidence type="ECO:0000256" key="2">
    <source>
        <dbReference type="ARBA" id="ARBA00023125"/>
    </source>
</evidence>
<dbReference type="InterPro" id="IPR011991">
    <property type="entry name" value="ArsR-like_HTH"/>
</dbReference>